<evidence type="ECO:0000256" key="3">
    <source>
        <dbReference type="ARBA" id="ARBA00022679"/>
    </source>
</evidence>
<dbReference type="PANTHER" id="PTHR43289:SF6">
    <property type="entry name" value="SERINE_THREONINE-PROTEIN KINASE NEKL-3"/>
    <property type="match status" value="1"/>
</dbReference>
<evidence type="ECO:0000256" key="6">
    <source>
        <dbReference type="ARBA" id="ARBA00022840"/>
    </source>
</evidence>
<feature type="region of interest" description="Disordered" evidence="7">
    <location>
        <begin position="315"/>
        <end position="412"/>
    </location>
</feature>
<proteinExistence type="predicted"/>
<dbReference type="PANTHER" id="PTHR43289">
    <property type="entry name" value="MITOGEN-ACTIVATED PROTEIN KINASE KINASE KINASE 20-RELATED"/>
    <property type="match status" value="1"/>
</dbReference>
<feature type="compositionally biased region" description="Basic and acidic residues" evidence="7">
    <location>
        <begin position="573"/>
        <end position="583"/>
    </location>
</feature>
<keyword evidence="8" id="KW-0472">Membrane</keyword>
<dbReference type="InterPro" id="IPR017441">
    <property type="entry name" value="Protein_kinase_ATP_BS"/>
</dbReference>
<dbReference type="Gene3D" id="3.30.200.20">
    <property type="entry name" value="Phosphorylase Kinase, domain 1"/>
    <property type="match status" value="1"/>
</dbReference>
<keyword evidence="5" id="KW-0418">Kinase</keyword>
<dbReference type="InterPro" id="IPR013229">
    <property type="entry name" value="PEGA"/>
</dbReference>
<keyword evidence="4" id="KW-0547">Nucleotide-binding</keyword>
<feature type="compositionally biased region" description="Polar residues" evidence="7">
    <location>
        <begin position="328"/>
        <end position="347"/>
    </location>
</feature>
<keyword evidence="6" id="KW-0067">ATP-binding</keyword>
<feature type="compositionally biased region" description="Low complexity" evidence="7">
    <location>
        <begin position="315"/>
        <end position="327"/>
    </location>
</feature>
<dbReference type="InterPro" id="IPR000719">
    <property type="entry name" value="Prot_kinase_dom"/>
</dbReference>
<evidence type="ECO:0000313" key="11">
    <source>
        <dbReference type="Proteomes" id="UP000249799"/>
    </source>
</evidence>
<dbReference type="EMBL" id="CP030032">
    <property type="protein sequence ID" value="AWV88969.1"/>
    <property type="molecule type" value="Genomic_DNA"/>
</dbReference>
<keyword evidence="11" id="KW-1185">Reference proteome</keyword>
<reference evidence="10 11" key="1">
    <citation type="submission" date="2018-06" db="EMBL/GenBank/DDBJ databases">
        <title>Lujinxingia sediminis gen. nov. sp. nov., a new facultative anaerobic member of the class Deltaproteobacteria, and proposal of Lujinxingaceae fam. nov.</title>
        <authorList>
            <person name="Guo L.-Y."/>
            <person name="Li C.-M."/>
            <person name="Wang S."/>
            <person name="Du Z.-J."/>
        </authorList>
    </citation>
    <scope>NUCLEOTIDE SEQUENCE [LARGE SCALE GENOMIC DNA]</scope>
    <source>
        <strain evidence="10 11">FA350</strain>
    </source>
</reference>
<dbReference type="PROSITE" id="PS50011">
    <property type="entry name" value="PROTEIN_KINASE_DOM"/>
    <property type="match status" value="1"/>
</dbReference>
<feature type="region of interest" description="Disordered" evidence="7">
    <location>
        <begin position="549"/>
        <end position="615"/>
    </location>
</feature>
<dbReference type="Pfam" id="PF00069">
    <property type="entry name" value="Pkinase"/>
    <property type="match status" value="1"/>
</dbReference>
<evidence type="ECO:0000259" key="9">
    <source>
        <dbReference type="PROSITE" id="PS50011"/>
    </source>
</evidence>
<dbReference type="OrthoDB" id="9779541at2"/>
<evidence type="ECO:0000256" key="5">
    <source>
        <dbReference type="ARBA" id="ARBA00022777"/>
    </source>
</evidence>
<gene>
    <name evidence="10" type="ORF">DN745_06285</name>
</gene>
<dbReference type="InterPro" id="IPR011009">
    <property type="entry name" value="Kinase-like_dom_sf"/>
</dbReference>
<dbReference type="PROSITE" id="PS00107">
    <property type="entry name" value="PROTEIN_KINASE_ATP"/>
    <property type="match status" value="1"/>
</dbReference>
<dbReference type="GO" id="GO:0005524">
    <property type="term" value="F:ATP binding"/>
    <property type="evidence" value="ECO:0007669"/>
    <property type="project" value="UniProtKB-UniRule"/>
</dbReference>
<evidence type="ECO:0000256" key="4">
    <source>
        <dbReference type="ARBA" id="ARBA00022741"/>
    </source>
</evidence>
<keyword evidence="8" id="KW-0812">Transmembrane</keyword>
<evidence type="ECO:0000313" key="10">
    <source>
        <dbReference type="EMBL" id="AWV88969.1"/>
    </source>
</evidence>
<dbReference type="SMART" id="SM00220">
    <property type="entry name" value="S_TKc"/>
    <property type="match status" value="1"/>
</dbReference>
<dbReference type="KEGG" id="bsed:DN745_06285"/>
<dbReference type="RefSeq" id="WP_111333081.1">
    <property type="nucleotide sequence ID" value="NZ_CP030032.1"/>
</dbReference>
<name>A0A2Z4FJ68_9DELT</name>
<dbReference type="GO" id="GO:0004674">
    <property type="term" value="F:protein serine/threonine kinase activity"/>
    <property type="evidence" value="ECO:0007669"/>
    <property type="project" value="UniProtKB-KW"/>
</dbReference>
<dbReference type="Gene3D" id="1.10.510.10">
    <property type="entry name" value="Transferase(Phosphotransferase) domain 1"/>
    <property type="match status" value="1"/>
</dbReference>
<dbReference type="Pfam" id="PF08308">
    <property type="entry name" value="PEGA"/>
    <property type="match status" value="1"/>
</dbReference>
<dbReference type="FunFam" id="1.10.510.10:FF:000021">
    <property type="entry name" value="Serine/threonine protein kinase"/>
    <property type="match status" value="1"/>
</dbReference>
<feature type="domain" description="Protein kinase" evidence="9">
    <location>
        <begin position="24"/>
        <end position="294"/>
    </location>
</feature>
<dbReference type="Proteomes" id="UP000249799">
    <property type="component" value="Chromosome"/>
</dbReference>
<dbReference type="SUPFAM" id="SSF56112">
    <property type="entry name" value="Protein kinase-like (PK-like)"/>
    <property type="match status" value="1"/>
</dbReference>
<evidence type="ECO:0000256" key="2">
    <source>
        <dbReference type="ARBA" id="ARBA00022527"/>
    </source>
</evidence>
<accession>A0A2Z4FJ68</accession>
<feature type="compositionally biased region" description="Polar residues" evidence="7">
    <location>
        <begin position="365"/>
        <end position="382"/>
    </location>
</feature>
<dbReference type="AlphaFoldDB" id="A0A2Z4FJ68"/>
<evidence type="ECO:0000256" key="7">
    <source>
        <dbReference type="SAM" id="MobiDB-lite"/>
    </source>
</evidence>
<sequence length="615" mass="66053">MAASREHRQQLYQQMVGRTIAGRFKITRLLGFGGMGAVYEATQRNMQRSVALKVIPAHDPTTTARFQREAMTISRLHHPNTVTVFDYGQSDNGVLFLAMEMLSGQNLGDLIKARGCLTPNEAVHIATQVCRSLSEAHRAKIVHRDIKPDNIFLIRVDDDPNFVKVLDFGIAKILKGEDNVELTGANRIIGTPKYMSPEQILGDAVDHRSDIYSLGCIVFEMICGTPPFQDSNTTKLMIAHAQQAPPTFSERLPNDALARIPGPLEQVVRRALAKSPDERYRDTDEFRDALETALDATNSSIRISELASRSTQINPALPANLHPNAPASQNVTDSSDMLAQHSSQTLNRLRPPPHLNTANIAGHNPTGSQQAGFNPSGVNRTGQHPDGSGSESGARPLPNISQVTTPPPATKSNRGPLIAILIALLLIGAVGVFLVLQPGEPPVGAPPTNPVDNAQANLAALPQQPAIATPGAGSGDPEPDPAAPVKLSVQVLSTPSGARVYQEGRVVGRTPMTIHGKDGDTLDYSFELAGYKELSATYELSEGDAEATFAVRLEPKPSAKSTRPPRKRPTPKPKPDKSSKDTPAEVETPPANTKPVVPNVEKLDDSGGTTIELLN</sequence>
<dbReference type="PROSITE" id="PS00108">
    <property type="entry name" value="PROTEIN_KINASE_ST"/>
    <property type="match status" value="1"/>
</dbReference>
<organism evidence="10 11">
    <name type="scientific">Bradymonas sediminis</name>
    <dbReference type="NCBI Taxonomy" id="1548548"/>
    <lineage>
        <taxon>Bacteria</taxon>
        <taxon>Deltaproteobacteria</taxon>
        <taxon>Bradymonadales</taxon>
        <taxon>Bradymonadaceae</taxon>
        <taxon>Bradymonas</taxon>
    </lineage>
</organism>
<dbReference type="InterPro" id="IPR008271">
    <property type="entry name" value="Ser/Thr_kinase_AS"/>
</dbReference>
<feature type="transmembrane region" description="Helical" evidence="8">
    <location>
        <begin position="417"/>
        <end position="436"/>
    </location>
</feature>
<evidence type="ECO:0000256" key="1">
    <source>
        <dbReference type="ARBA" id="ARBA00012513"/>
    </source>
</evidence>
<evidence type="ECO:0000256" key="8">
    <source>
        <dbReference type="SAM" id="Phobius"/>
    </source>
</evidence>
<keyword evidence="8" id="KW-1133">Transmembrane helix</keyword>
<keyword evidence="2" id="KW-0723">Serine/threonine-protein kinase</keyword>
<protein>
    <recommendedName>
        <fullName evidence="1">non-specific serine/threonine protein kinase</fullName>
        <ecNumber evidence="1">2.7.11.1</ecNumber>
    </recommendedName>
</protein>
<keyword evidence="3" id="KW-0808">Transferase</keyword>
<dbReference type="EC" id="2.7.11.1" evidence="1"/>
<dbReference type="CDD" id="cd14014">
    <property type="entry name" value="STKc_PknB_like"/>
    <property type="match status" value="1"/>
</dbReference>